<dbReference type="SMART" id="SM00282">
    <property type="entry name" value="LamG"/>
    <property type="match status" value="3"/>
</dbReference>
<dbReference type="InterPro" id="IPR044929">
    <property type="entry name" value="DNA/RNA_non-sp_Endonuclease_sf"/>
</dbReference>
<proteinExistence type="predicted"/>
<dbReference type="Pfam" id="PF20148">
    <property type="entry name" value="DUF6531"/>
    <property type="match status" value="1"/>
</dbReference>
<dbReference type="Pfam" id="PF25023">
    <property type="entry name" value="TEN_YD-shell"/>
    <property type="match status" value="1"/>
</dbReference>
<feature type="region of interest" description="Disordered" evidence="2">
    <location>
        <begin position="3189"/>
        <end position="3209"/>
    </location>
</feature>
<dbReference type="Proteomes" id="UP000271554">
    <property type="component" value="Chromosome"/>
</dbReference>
<feature type="compositionally biased region" description="Gly residues" evidence="2">
    <location>
        <begin position="3145"/>
        <end position="3156"/>
    </location>
</feature>
<dbReference type="InterPro" id="IPR013320">
    <property type="entry name" value="ConA-like_dom_sf"/>
</dbReference>
<feature type="region of interest" description="Disordered" evidence="2">
    <location>
        <begin position="1833"/>
        <end position="1870"/>
    </location>
</feature>
<dbReference type="EMBL" id="CP032698">
    <property type="protein sequence ID" value="AYG85302.1"/>
    <property type="molecule type" value="Genomic_DNA"/>
</dbReference>
<feature type="compositionally biased region" description="Acidic residues" evidence="2">
    <location>
        <begin position="3033"/>
        <end position="3046"/>
    </location>
</feature>
<dbReference type="InterPro" id="IPR045351">
    <property type="entry name" value="DUF6531"/>
</dbReference>
<feature type="compositionally biased region" description="Polar residues" evidence="2">
    <location>
        <begin position="3127"/>
        <end position="3138"/>
    </location>
</feature>
<dbReference type="CDD" id="cd00110">
    <property type="entry name" value="LamG"/>
    <property type="match status" value="2"/>
</dbReference>
<gene>
    <name evidence="4" type="primary">wapA_9</name>
    <name evidence="4" type="ORF">DWB77_07519</name>
</gene>
<dbReference type="Pfam" id="PF13930">
    <property type="entry name" value="Endonuclea_NS_2"/>
    <property type="match status" value="1"/>
</dbReference>
<dbReference type="NCBIfam" id="TIGR03696">
    <property type="entry name" value="Rhs_assc_core"/>
    <property type="match status" value="1"/>
</dbReference>
<feature type="domain" description="Laminin G" evidence="3">
    <location>
        <begin position="897"/>
        <end position="1034"/>
    </location>
</feature>
<dbReference type="InterPro" id="IPR006530">
    <property type="entry name" value="YD"/>
</dbReference>
<keyword evidence="5" id="KW-1185">Reference proteome</keyword>
<keyword evidence="1" id="KW-0677">Repeat</keyword>
<evidence type="ECO:0000313" key="5">
    <source>
        <dbReference type="Proteomes" id="UP000271554"/>
    </source>
</evidence>
<evidence type="ECO:0000256" key="1">
    <source>
        <dbReference type="ARBA" id="ARBA00022737"/>
    </source>
</evidence>
<dbReference type="InterPro" id="IPR056823">
    <property type="entry name" value="TEN-like_YD-shell"/>
</dbReference>
<feature type="compositionally biased region" description="Basic residues" evidence="2">
    <location>
        <begin position="3052"/>
        <end position="3073"/>
    </location>
</feature>
<dbReference type="GO" id="GO:0005975">
    <property type="term" value="P:carbohydrate metabolic process"/>
    <property type="evidence" value="ECO:0007669"/>
    <property type="project" value="UniProtKB-ARBA"/>
</dbReference>
<reference evidence="4 5" key="1">
    <citation type="submission" date="2018-10" db="EMBL/GenBank/DDBJ databases">
        <title>Relationship between Morphology and Antimicrobial Activity in Streptomyces.</title>
        <authorList>
            <person name="Kang H.J."/>
            <person name="Kim S.B."/>
        </authorList>
    </citation>
    <scope>NUCLEOTIDE SEQUENCE [LARGE SCALE GENOMIC DNA]</scope>
    <source>
        <strain evidence="4 5">BH38</strain>
    </source>
</reference>
<protein>
    <submittedName>
        <fullName evidence="4">tRNA nuclease WapA</fullName>
        <ecNumber evidence="4">3.1.-.-</ecNumber>
    </submittedName>
</protein>
<dbReference type="InterPro" id="IPR013783">
    <property type="entry name" value="Ig-like_fold"/>
</dbReference>
<dbReference type="EC" id="3.1.-.-" evidence="4"/>
<evidence type="ECO:0000256" key="2">
    <source>
        <dbReference type="SAM" id="MobiDB-lite"/>
    </source>
</evidence>
<dbReference type="NCBIfam" id="NF033679">
    <property type="entry name" value="DNRLRE_dom"/>
    <property type="match status" value="1"/>
</dbReference>
<dbReference type="InterPro" id="IPR022385">
    <property type="entry name" value="Rhs_assc_core"/>
</dbReference>
<dbReference type="InterPro" id="IPR050708">
    <property type="entry name" value="T6SS_VgrG/RHS"/>
</dbReference>
<dbReference type="Pfam" id="PF05593">
    <property type="entry name" value="RHS_repeat"/>
    <property type="match status" value="6"/>
</dbReference>
<dbReference type="Gene3D" id="2.60.40.10">
    <property type="entry name" value="Immunoglobulins"/>
    <property type="match status" value="1"/>
</dbReference>
<feature type="compositionally biased region" description="Basic and acidic residues" evidence="2">
    <location>
        <begin position="1848"/>
        <end position="1862"/>
    </location>
</feature>
<dbReference type="Pfam" id="PF13385">
    <property type="entry name" value="Laminin_G_3"/>
    <property type="match status" value="3"/>
</dbReference>
<dbReference type="InterPro" id="IPR044927">
    <property type="entry name" value="Endonuclea_NS_2"/>
</dbReference>
<dbReference type="NCBIfam" id="TIGR01643">
    <property type="entry name" value="YD_repeat_2x"/>
    <property type="match status" value="5"/>
</dbReference>
<evidence type="ECO:0000259" key="3">
    <source>
        <dbReference type="SMART" id="SM00282"/>
    </source>
</evidence>
<keyword evidence="4" id="KW-0378">Hydrolase</keyword>
<dbReference type="PANTHER" id="PTHR32305">
    <property type="match status" value="1"/>
</dbReference>
<evidence type="ECO:0000313" key="4">
    <source>
        <dbReference type="EMBL" id="AYG85302.1"/>
    </source>
</evidence>
<dbReference type="GO" id="GO:0016787">
    <property type="term" value="F:hydrolase activity"/>
    <property type="evidence" value="ECO:0007669"/>
    <property type="project" value="UniProtKB-KW"/>
</dbReference>
<sequence>MSASDQGWAPAATESPISFGDYANSDPVVQISYGQNTSVGYAVEGAAVSKGTVNGSVIRYPGIRTAADLELLAGSDSVKETLVLKGKDAPVEWRFPLALNGLTARLADKGGVDFVDGAGSVRAWMPPGWMEDANVAENSNQGEISTGVRYSLAEESGRQVLVVSLDQQWLADPARVFPVKVDPSVTGFDATVATYVQAPYNQNFTSDTVMKVGTPNGGSSKAVGLMRFAGLENSLKNAWVLSADLMLYNSWSYSCTPRPVAVHPITSNWSEKTTTAYPGPATGDALASKSFAHGWRPSGTNTWSCGAAWEGIPLGSDGRQLVDDWTHQRKPNYGLALKTSTSDSTSWKQFGSVNYPGGKPSLNVTWVKYGATYKTSGFVTPVTATSEGSMNVTVTNQGQEIWTKGGNYDLQYNLYDPSGKELTNSGNVRKTLMPRDVPPGDTVTLTANIAPMAPGTYVLEWTMNDLKGNRFTSVGVPGYTIKFDAVNIPPQLTEEAPSSGAQVNSLTPTLWAQGKDADRFPAGQLQYSFEVCEVNGKDTRVNCRRSARAPAQQWAVPDGWLSWGKRYAWYAYASDSKDWSAQPNPAFFTTDVPQPPVTSHLGGDDGREVGYRAGNYATASTDAALPTVGPELSVTRTYNSLGPSSQSAFGAGWVTRFDTRLRQEDAGRSVVITMEDGSRVRFARNPDGSYAGASGGTSTITRGQAGTWTLRLRSGVIYTYLDSGALQSITDSAGRSQRLSYSADGSGTLQSVTDAQSGRSLTFTWAGGHVSSVATNAVGPSAPGLTWTYTYSGDRLTKVCPPTSSTACTQYAYEDGSLYRARVLDENPISYWRLGESDDTGTAASEAPSATGLNNARYRNVQLQQPGALAATSSTAAGFDGTSSSVELPENTLRTSTFLSVELWFQTTKPGVLMGFQNSRLEDTPGNWTPTLAVSADGKLHGQYWNGKVQPLISSSQVADGAWHHAVLTGAGTTQSLYLDGALVGTLAGPIDHQDQSYTYLGAGYTSNGWDVPATASAVQRFTGRMQDVAVYQHTLDAATVAEHFAARTATGRMTKVTNPSGRVHATVAYDPSSGRVTQTTDQNGGTWKLSAPAYSAGSAAYSDAITATGPLNYWRLGERSGAVAADEMSTGTSGSYRDGVTLGDTGVFADGDSTAITLDGSKGAVSVPIEPLTQSPAMSVELWFRTSKAGVLLGLQNADLGSTPTNWNPSLLVDSDGLLRGHLWNAGGSTGAIKSRDKVTDNDWHHVVLTGSSTGQSLYLDGVKLGSVAGAAKPEAVDHAYLGAGYSSTPWDIGTAGTRYFSGQLAEAAFYGKELDEQTVANHFRARTRLVSGGGDHYQGAVLSGAPAQYWRLDETTGTQARNKIGAYGGYGTYYNTTLGATGPFGTGDGAAVTLNGNDHSNISLPMDILGSPNEVTAELWFRTTKAGVLLGLQNTELGSTPTNWQPILLVDSDGLLRGHLWNSGGSTGAIKSADKVTDNDWHHVALAGSATGQALFLDGVKLGTVPGAVKTEALSHAYLGAGYSSATWDGGASGTRYFTGQLAEAAMYGRALTDDQIASHYQAMRTSGASALASTITLTDPAGGTQSTTYDVLRGQRTISAVDAGGGRTVFAYDTGGFLNTITDPNGHSTITGHDTRGNTVSTTKCRDANTCWTSFTEYYYNASDSNDLRNDKPVAIRDARSANPADNRYKTTTSYTTLGLPASVTLADGRSSSTAYTTGTEPAVGGGTTPSGLVASTTTPAGAITAYTYFASGDVARATAPSGLITAYTYDGLGRKTTETQISKSSPDGVTTTYAYDSMSRVTTETGATVKNEISGTNHAAKISRTFDDDGNLLTQTTEDTAGSDPKRVASNHYDDHGLNDSATDAAGNQTAFGHDGLGRVNRQTDAAGNTYTYTYTPRGQHAETTLQDWTGDISGQAHDLVVASNAYDPAGRLATTTDAMGATTAYTYFDDNLPATTTAKQITQGDGSKHDIVLESNSYDGAGDLTQKVTGGGRTTVVNTVDATGRTTTSTIDPAGLNRTTTYTYDNDDRVTNEAHTVDSSGNKQTVSTVYDTAGNPTKSTLTDGTTSRVTTQTYDDRGLLTSQVSPRGNTSGADPAAYTTTNRYDVLGRPVQQTAPPVAVEENGATARTTQVTTRTGYNTFGEPTESQDARGTVTRSEVDSLGRTTAITLPDYTPPGGAKITATSRTRYDVLGHVASTIDPLGRTTTFTYDQLGQVIQKTDPSLGKSLNQNLTSSAMTDVSGAGVSRYAWTPTGLQLSATGPTGARTESTYDELGRRITATTVERYPAQQNLTTRYTWDDASNQTSSTTPGNHTTAVTYDAAGEPMTATDAMGGITKSGYDGLGRQTQTMDATGRKTTTAYDILGNQTSQTDYGTGTTALRTASAEYDADGNRTASISATGTRMTYSFDAMGRMTQQVEPVSDGRAITTRFGYDAAGNRTRLTDGRGNSTAYTFTPWNLPESTIEPATVAHPAAADRTWTTVYDAAGQSVSQSLPGGVKRDRTYDALGRLTAETGTGSEAATTARSLDYDLAGHMTSAGTDGLLGRNTYTYNDRGQLLTSDGPSGKTGYAYDADGNMTQRTTKAGTTLYGYDAADRMTWTQDAITQNQIWSSYDAVGRPTQNQYAVIPRGGKSWADAVISARRAYDYDSLGRLTSDKITDPNGTGELASTTYAYDLDDRLTKKNTKGTAGAADNTYGYDQAGRMTSWNNGTSTTAYGWDDAGNRTTAGTATSTYDERNRLLTDGTATYSYTARGTLSTVTGLAGGPRNLTFDAFERKITDGAATFAYDALDRVRQSGQNTFSYDGGSNNITDDGTSQYTRTPSGALQGIANGTTSQWAVTDQHSDLVAGLTPDGKALTGSTAYTPFGQKTASTGSNSTLGYQSGWTDPASEDVNMASRWYTPGTGGFESRDTWQLSATPSAQDNRYGYGNGAPLNGTDPNGHCLEDLCIGEAYVATVLGAAALGWAKSYQSQQHSSWNWSFDWHWNWPWSSSAGSSAGSYPGALTWNYSGSIASSLSAQAARLRAAADDAEPDAGDGETDDTTPRARAPRKARGTTKVRKPIRTRPKKPQIDQNPNNGAHPRPALTRPTPRPNWDPRGNGWDPKDGWKLLYTAANILSQFGSSQYTPNTQGSPAPQPGTAAGGSLGGGSGGSDPCSQPRTARYNYQPLVDGAPTGAVALMCPSDLKPPNSRGSRKGTWEPPGYVSGVDKNNVPVFNRSHIVADRFNGDWVKENIFTGFKQMNDPVMKQCESRMAQQLKEGKRVLYSGQLEYGNGRNNIPTAIRMTASTPSGPLFDINISNMPGKVKSC</sequence>
<organism evidence="4 5">
    <name type="scientific">Streptomyces hundungensis</name>
    <dbReference type="NCBI Taxonomy" id="1077946"/>
    <lineage>
        <taxon>Bacteria</taxon>
        <taxon>Bacillati</taxon>
        <taxon>Actinomycetota</taxon>
        <taxon>Actinomycetes</taxon>
        <taxon>Kitasatosporales</taxon>
        <taxon>Streptomycetaceae</taxon>
        <taxon>Streptomyces</taxon>
    </lineage>
</organism>
<dbReference type="PANTHER" id="PTHR32305:SF15">
    <property type="entry name" value="PROTEIN RHSA-RELATED"/>
    <property type="match status" value="1"/>
</dbReference>
<dbReference type="Gene3D" id="2.60.120.200">
    <property type="match status" value="3"/>
</dbReference>
<dbReference type="KEGG" id="shun:DWB77_07519"/>
<dbReference type="InterPro" id="IPR031325">
    <property type="entry name" value="RHS_repeat"/>
</dbReference>
<accession>A0A387HSR9</accession>
<name>A0A387HSR9_9ACTN</name>
<feature type="domain" description="Laminin G" evidence="3">
    <location>
        <begin position="1177"/>
        <end position="1314"/>
    </location>
</feature>
<feature type="region of interest" description="Disordered" evidence="2">
    <location>
        <begin position="3029"/>
        <end position="3106"/>
    </location>
</feature>
<dbReference type="InterPro" id="IPR001791">
    <property type="entry name" value="Laminin_G"/>
</dbReference>
<feature type="domain" description="Laminin G" evidence="3">
    <location>
        <begin position="1415"/>
        <end position="1552"/>
    </location>
</feature>
<dbReference type="SUPFAM" id="SSF49899">
    <property type="entry name" value="Concanavalin A-like lectins/glucanases"/>
    <property type="match status" value="3"/>
</dbReference>
<feature type="region of interest" description="Disordered" evidence="2">
    <location>
        <begin position="2142"/>
        <end position="2161"/>
    </location>
</feature>
<dbReference type="Gene3D" id="3.40.570.10">
    <property type="entry name" value="Extracellular Endonuclease, subunit A"/>
    <property type="match status" value="1"/>
</dbReference>
<feature type="region of interest" description="Disordered" evidence="2">
    <location>
        <begin position="3127"/>
        <end position="3166"/>
    </location>
</feature>
<dbReference type="Gene3D" id="2.180.10.10">
    <property type="entry name" value="RHS repeat-associated core"/>
    <property type="match status" value="4"/>
</dbReference>
<feature type="region of interest" description="Disordered" evidence="2">
    <location>
        <begin position="2051"/>
        <end position="2073"/>
    </location>
</feature>